<dbReference type="FunFam" id="3.90.70.10:FF:000018">
    <property type="entry name" value="Ubiquitin carboxyl-terminal hydrolase 32"/>
    <property type="match status" value="1"/>
</dbReference>
<dbReference type="PROSITE" id="PS50235">
    <property type="entry name" value="USP_3"/>
    <property type="match status" value="1"/>
</dbReference>
<dbReference type="SUPFAM" id="SSF54001">
    <property type="entry name" value="Cysteine proteinases"/>
    <property type="match status" value="1"/>
</dbReference>
<evidence type="ECO:0000256" key="4">
    <source>
        <dbReference type="SAM" id="MobiDB-lite"/>
    </source>
</evidence>
<dbReference type="InterPro" id="IPR018200">
    <property type="entry name" value="USP_CS"/>
</dbReference>
<evidence type="ECO:0000313" key="6">
    <source>
        <dbReference type="Ensembl" id="ENSAOCP00000047250.1"/>
    </source>
</evidence>
<dbReference type="InterPro" id="IPR001394">
    <property type="entry name" value="Peptidase_C19_UCH"/>
</dbReference>
<comment type="catalytic activity">
    <reaction evidence="1">
        <text>Thiol-dependent hydrolysis of ester, thioester, amide, peptide and isopeptide bonds formed by the C-terminal Gly of ubiquitin (a 76-residue protein attached to proteins as an intracellular targeting signal).</text>
        <dbReference type="EC" id="3.4.19.12"/>
    </reaction>
</comment>
<dbReference type="Proteomes" id="UP001501940">
    <property type="component" value="Chromosome 7"/>
</dbReference>
<dbReference type="Pfam" id="PF00443">
    <property type="entry name" value="UCH"/>
    <property type="match status" value="1"/>
</dbReference>
<dbReference type="Ensembl" id="ENSAOCT00000073723.1">
    <property type="protein sequence ID" value="ENSAOCP00000047250.1"/>
    <property type="gene ID" value="ENSAOCG00000006362.2"/>
</dbReference>
<dbReference type="GO" id="GO:0016579">
    <property type="term" value="P:protein deubiquitination"/>
    <property type="evidence" value="ECO:0007669"/>
    <property type="project" value="InterPro"/>
</dbReference>
<dbReference type="GO" id="GO:0004843">
    <property type="term" value="F:cysteine-type deubiquitinase activity"/>
    <property type="evidence" value="ECO:0007669"/>
    <property type="project" value="UniProtKB-EC"/>
</dbReference>
<dbReference type="PANTHER" id="PTHR21646">
    <property type="entry name" value="UBIQUITIN CARBOXYL-TERMINAL HYDROLASE"/>
    <property type="match status" value="1"/>
</dbReference>
<sequence>WKGHLPGYIAHKGSPKGLMIRNKDMSWPEEMSFIANSSKMDRHKVPTEKGATGLSNLGNTCFMNSSIQCVSNTKPLTDYFISGRHLYELNRTNPIGMRGHMAKCYGDLVMELWSGTQKNLAPLKLRWTIAKYAPRFNGFQQQDSQELLAFLLDGLHEDLNRVHEKPYVELKDSDGRPDWEVASEAWENHLRRNRSIVVDLFHGQLKSQVKCKTCGHISARFDPFNFLSLPLPMDSSMHLEITVIKLDGSTPVRYGLRLNMDEKYTGLKKQLSELCSLKPEQILLAEVHTSNIKNFPQDNQKVRLSVNGFLCAFEVPVPGSPTSLSSPTLTDITPIANGCAANGHLANTPILIPNGGPSTMVPCSPETPVANGVANGHITPVQESPFIGYIIAMHRKMMRTELYFLSSQKNRPSLFGMPLIVPCTVHTSKKDLYDAVWIQVSRLASPLPPQEASNHAQDCDDSMGYQYPFTLRVVGKDGNSCAWCPWYRFCRGCTIECTEDRASVGNAYIAVDWDPTALHLRYQTSQERVKHHCSVEQSRRAQAEPISLDSCLKAFTSEEELGEDELYYCSKCKTHRLATKKLDLWRLPPILIVHLKRFQFVNGRWIKSQKIVKFPRENFDPSAFLAPRDLEQHCLHSRSESEDLLRVGEDNLSSISAPAGFCNLPKASPASGRKSAPSLSRTSSPSGSPKTSSGGRRPGRLRLPQLGSRHRLSNSKENLDGAANAEAEAPQADTEGSSGAAASGLPGSGELMASESSRSSEASSSHSSPEYFSALSFQCHSGIMGGGHYVTYAKNPNEKWYCYNDSSCKEVHSEEIDTDSAYILFYEQQGVDYSQFLPKIDGKKMADTSSMDEDFESDYKKYCVLQ</sequence>
<dbReference type="InterPro" id="IPR050185">
    <property type="entry name" value="Ub_carboxyl-term_hydrolase"/>
</dbReference>
<keyword evidence="3" id="KW-0378">Hydrolase</keyword>
<dbReference type="FunFam" id="3.90.70.10:FF:000110">
    <property type="entry name" value="ubiquitin carboxyl-terminal hydrolase 32 isoform X2"/>
    <property type="match status" value="1"/>
</dbReference>
<evidence type="ECO:0000313" key="7">
    <source>
        <dbReference type="Proteomes" id="UP001501940"/>
    </source>
</evidence>
<dbReference type="GeneTree" id="ENSGT00940000155797"/>
<accession>A0AAQ5Y6L7</accession>
<reference evidence="6" key="3">
    <citation type="submission" date="2025-09" db="UniProtKB">
        <authorList>
            <consortium name="Ensembl"/>
        </authorList>
    </citation>
    <scope>IDENTIFICATION</scope>
</reference>
<dbReference type="PANTHER" id="PTHR21646:SF76">
    <property type="entry name" value="UBIQUITIN CARBOXYL-TERMINAL HYDROLASE 32"/>
    <property type="match status" value="1"/>
</dbReference>
<feature type="compositionally biased region" description="Low complexity" evidence="4">
    <location>
        <begin position="722"/>
        <end position="767"/>
    </location>
</feature>
<evidence type="ECO:0000256" key="2">
    <source>
        <dbReference type="ARBA" id="ARBA00012759"/>
    </source>
</evidence>
<dbReference type="GO" id="GO:0005794">
    <property type="term" value="C:Golgi apparatus"/>
    <property type="evidence" value="ECO:0007669"/>
    <property type="project" value="TreeGrafter"/>
</dbReference>
<keyword evidence="7" id="KW-1185">Reference proteome</keyword>
<evidence type="ECO:0000259" key="5">
    <source>
        <dbReference type="PROSITE" id="PS50235"/>
    </source>
</evidence>
<dbReference type="InterPro" id="IPR038765">
    <property type="entry name" value="Papain-like_cys_pep_sf"/>
</dbReference>
<reference evidence="6 7" key="1">
    <citation type="submission" date="2022-01" db="EMBL/GenBank/DDBJ databases">
        <title>A chromosome-scale genome assembly of the false clownfish, Amphiprion ocellaris.</title>
        <authorList>
            <person name="Ryu T."/>
        </authorList>
    </citation>
    <scope>NUCLEOTIDE SEQUENCE [LARGE SCALE GENOMIC DNA]</scope>
</reference>
<evidence type="ECO:0000256" key="1">
    <source>
        <dbReference type="ARBA" id="ARBA00000707"/>
    </source>
</evidence>
<reference evidence="6" key="2">
    <citation type="submission" date="2025-08" db="UniProtKB">
        <authorList>
            <consortium name="Ensembl"/>
        </authorList>
    </citation>
    <scope>IDENTIFICATION</scope>
</reference>
<organism evidence="6 7">
    <name type="scientific">Amphiprion ocellaris</name>
    <name type="common">Clown anemonefish</name>
    <dbReference type="NCBI Taxonomy" id="80972"/>
    <lineage>
        <taxon>Eukaryota</taxon>
        <taxon>Metazoa</taxon>
        <taxon>Chordata</taxon>
        <taxon>Craniata</taxon>
        <taxon>Vertebrata</taxon>
        <taxon>Euteleostomi</taxon>
        <taxon>Actinopterygii</taxon>
        <taxon>Neopterygii</taxon>
        <taxon>Teleostei</taxon>
        <taxon>Neoteleostei</taxon>
        <taxon>Acanthomorphata</taxon>
        <taxon>Ovalentaria</taxon>
        <taxon>Pomacentridae</taxon>
        <taxon>Amphiprion</taxon>
    </lineage>
</organism>
<feature type="region of interest" description="Disordered" evidence="4">
    <location>
        <begin position="666"/>
        <end position="767"/>
    </location>
</feature>
<evidence type="ECO:0000256" key="3">
    <source>
        <dbReference type="ARBA" id="ARBA00022801"/>
    </source>
</evidence>
<dbReference type="PROSITE" id="PS00972">
    <property type="entry name" value="USP_1"/>
    <property type="match status" value="1"/>
</dbReference>
<dbReference type="InterPro" id="IPR028889">
    <property type="entry name" value="USP"/>
</dbReference>
<dbReference type="Gene3D" id="3.90.70.10">
    <property type="entry name" value="Cysteine proteinases"/>
    <property type="match status" value="2"/>
</dbReference>
<name>A0AAQ5Y6L7_AMPOC</name>
<protein>
    <recommendedName>
        <fullName evidence="2">ubiquitinyl hydrolase 1</fullName>
        <ecNumber evidence="2">3.4.19.12</ecNumber>
    </recommendedName>
</protein>
<feature type="compositionally biased region" description="Low complexity" evidence="4">
    <location>
        <begin position="673"/>
        <end position="707"/>
    </location>
</feature>
<dbReference type="EC" id="3.4.19.12" evidence="2"/>
<dbReference type="AlphaFoldDB" id="A0AAQ5Y6L7"/>
<proteinExistence type="predicted"/>
<feature type="domain" description="USP" evidence="5">
    <location>
        <begin position="52"/>
        <end position="829"/>
    </location>
</feature>